<name>A0ABS2PEM0_9BACL</name>
<sequence>MTNTTIGQRLKKLRGKRTQNEVSIKLGLSRGRYAHYENDRVEPDIPTIKKLATFYNVSTDYLLGYEDMDDTYEVTVAGKEVNLSSEEYLVFEEIKKHPIMFNDLQTNTEKKVKELIRMWEYTKKVREDYEAELDPDDDGMDPLPERD</sequence>
<dbReference type="Proteomes" id="UP000741863">
    <property type="component" value="Unassembled WGS sequence"/>
</dbReference>
<feature type="domain" description="HTH cro/C1-type" evidence="2">
    <location>
        <begin position="10"/>
        <end position="62"/>
    </location>
</feature>
<comment type="caution">
    <text evidence="3">The sequence shown here is derived from an EMBL/GenBank/DDBJ whole genome shotgun (WGS) entry which is preliminary data.</text>
</comment>
<dbReference type="PANTHER" id="PTHR46558">
    <property type="entry name" value="TRACRIPTIONAL REGULATORY PROTEIN-RELATED-RELATED"/>
    <property type="match status" value="1"/>
</dbReference>
<dbReference type="Gene3D" id="1.10.260.40">
    <property type="entry name" value="lambda repressor-like DNA-binding domains"/>
    <property type="match status" value="1"/>
</dbReference>
<dbReference type="EMBL" id="JAFBEC010000008">
    <property type="protein sequence ID" value="MBM7633874.1"/>
    <property type="molecule type" value="Genomic_DNA"/>
</dbReference>
<dbReference type="InterPro" id="IPR001387">
    <property type="entry name" value="Cro/C1-type_HTH"/>
</dbReference>
<reference evidence="3 4" key="1">
    <citation type="submission" date="2021-01" db="EMBL/GenBank/DDBJ databases">
        <title>Genomic Encyclopedia of Type Strains, Phase IV (KMG-IV): sequencing the most valuable type-strain genomes for metagenomic binning, comparative biology and taxonomic classification.</title>
        <authorList>
            <person name="Goeker M."/>
        </authorList>
    </citation>
    <scope>NUCLEOTIDE SEQUENCE [LARGE SCALE GENOMIC DNA]</scope>
    <source>
        <strain evidence="3 4">DSM 25540</strain>
    </source>
</reference>
<evidence type="ECO:0000259" key="2">
    <source>
        <dbReference type="PROSITE" id="PS50943"/>
    </source>
</evidence>
<keyword evidence="4" id="KW-1185">Reference proteome</keyword>
<dbReference type="PROSITE" id="PS50943">
    <property type="entry name" value="HTH_CROC1"/>
    <property type="match status" value="1"/>
</dbReference>
<dbReference type="InterPro" id="IPR010982">
    <property type="entry name" value="Lambda_DNA-bd_dom_sf"/>
</dbReference>
<accession>A0ABS2PEM0</accession>
<dbReference type="SUPFAM" id="SSF47413">
    <property type="entry name" value="lambda repressor-like DNA-binding domains"/>
    <property type="match status" value="1"/>
</dbReference>
<evidence type="ECO:0000313" key="3">
    <source>
        <dbReference type="EMBL" id="MBM7633874.1"/>
    </source>
</evidence>
<dbReference type="PANTHER" id="PTHR46558:SF11">
    <property type="entry name" value="HTH-TYPE TRANSCRIPTIONAL REGULATOR XRE"/>
    <property type="match status" value="1"/>
</dbReference>
<dbReference type="CDD" id="cd00093">
    <property type="entry name" value="HTH_XRE"/>
    <property type="match status" value="1"/>
</dbReference>
<proteinExistence type="predicted"/>
<protein>
    <submittedName>
        <fullName evidence="3">Transcriptional regulator with XRE-family HTH domain</fullName>
    </submittedName>
</protein>
<evidence type="ECO:0000256" key="1">
    <source>
        <dbReference type="ARBA" id="ARBA00023125"/>
    </source>
</evidence>
<evidence type="ECO:0000313" key="4">
    <source>
        <dbReference type="Proteomes" id="UP000741863"/>
    </source>
</evidence>
<gene>
    <name evidence="3" type="ORF">JOD17_002970</name>
</gene>
<keyword evidence="1" id="KW-0238">DNA-binding</keyword>
<dbReference type="Pfam" id="PF12844">
    <property type="entry name" value="HTH_19"/>
    <property type="match status" value="1"/>
</dbReference>
<organism evidence="3 4">
    <name type="scientific">Geomicrobium sediminis</name>
    <dbReference type="NCBI Taxonomy" id="1347788"/>
    <lineage>
        <taxon>Bacteria</taxon>
        <taxon>Bacillati</taxon>
        <taxon>Bacillota</taxon>
        <taxon>Bacilli</taxon>
        <taxon>Bacillales</taxon>
        <taxon>Geomicrobium</taxon>
    </lineage>
</organism>
<dbReference type="SMART" id="SM00530">
    <property type="entry name" value="HTH_XRE"/>
    <property type="match status" value="1"/>
</dbReference>
<dbReference type="RefSeq" id="WP_204698604.1">
    <property type="nucleotide sequence ID" value="NZ_JAFBEC010000008.1"/>
</dbReference>